<dbReference type="Pfam" id="PF05231">
    <property type="entry name" value="MASE1"/>
    <property type="match status" value="1"/>
</dbReference>
<feature type="transmembrane region" description="Helical" evidence="11">
    <location>
        <begin position="164"/>
        <end position="186"/>
    </location>
</feature>
<keyword evidence="15" id="KW-0808">Transferase</keyword>
<evidence type="ECO:0000256" key="7">
    <source>
        <dbReference type="ARBA" id="ARBA00022989"/>
    </source>
</evidence>
<feature type="transmembrane region" description="Helical" evidence="11">
    <location>
        <begin position="90"/>
        <end position="115"/>
    </location>
</feature>
<evidence type="ECO:0000256" key="3">
    <source>
        <dbReference type="ARBA" id="ARBA00012438"/>
    </source>
</evidence>
<dbReference type="InterPro" id="IPR036097">
    <property type="entry name" value="HisK_dim/P_sf"/>
</dbReference>
<dbReference type="NCBIfam" id="TIGR00229">
    <property type="entry name" value="sensory_box"/>
    <property type="match status" value="1"/>
</dbReference>
<dbReference type="Gene3D" id="3.30.450.20">
    <property type="entry name" value="PAS domain"/>
    <property type="match status" value="1"/>
</dbReference>
<dbReference type="SUPFAM" id="SSF52172">
    <property type="entry name" value="CheY-like"/>
    <property type="match status" value="1"/>
</dbReference>
<dbReference type="Gene3D" id="1.10.287.130">
    <property type="match status" value="1"/>
</dbReference>
<name>M1YV43_NITG3</name>
<dbReference type="OrthoDB" id="9809348at2"/>
<comment type="subcellular location">
    <subcellularLocation>
        <location evidence="2">Cell membrane</location>
        <topology evidence="2">Multi-pass membrane protein</topology>
    </subcellularLocation>
</comment>
<evidence type="ECO:0000256" key="4">
    <source>
        <dbReference type="ARBA" id="ARBA00022475"/>
    </source>
</evidence>
<feature type="transmembrane region" description="Helical" evidence="11">
    <location>
        <begin position="64"/>
        <end position="84"/>
    </location>
</feature>
<comment type="caution">
    <text evidence="15">The sequence shown here is derived from an EMBL/GenBank/DDBJ whole genome shotgun (WGS) entry which is preliminary data.</text>
</comment>
<evidence type="ECO:0000256" key="10">
    <source>
        <dbReference type="PROSITE-ProRule" id="PRU00169"/>
    </source>
</evidence>
<evidence type="ECO:0000259" key="13">
    <source>
        <dbReference type="PROSITE" id="PS50110"/>
    </source>
</evidence>
<dbReference type="RefSeq" id="WP_005005920.1">
    <property type="nucleotide sequence ID" value="NZ_HG422173.1"/>
</dbReference>
<keyword evidence="7 11" id="KW-1133">Transmembrane helix</keyword>
<dbReference type="STRING" id="1266370.NITGR_1050032"/>
<dbReference type="InterPro" id="IPR005467">
    <property type="entry name" value="His_kinase_dom"/>
</dbReference>
<dbReference type="Proteomes" id="UP000011704">
    <property type="component" value="Unassembled WGS sequence"/>
</dbReference>
<evidence type="ECO:0000256" key="1">
    <source>
        <dbReference type="ARBA" id="ARBA00000085"/>
    </source>
</evidence>
<feature type="transmembrane region" description="Helical" evidence="11">
    <location>
        <begin position="248"/>
        <end position="264"/>
    </location>
</feature>
<feature type="modified residue" description="4-aspartylphosphate" evidence="10">
    <location>
        <position position="743"/>
    </location>
</feature>
<dbReference type="HOGENOM" id="CLU_000445_114_68_0"/>
<dbReference type="GO" id="GO:0005886">
    <property type="term" value="C:plasma membrane"/>
    <property type="evidence" value="ECO:0007669"/>
    <property type="project" value="UniProtKB-SubCell"/>
</dbReference>
<dbReference type="PANTHER" id="PTHR45339">
    <property type="entry name" value="HYBRID SIGNAL TRANSDUCTION HISTIDINE KINASE J"/>
    <property type="match status" value="1"/>
</dbReference>
<keyword evidence="8" id="KW-0902">Two-component regulatory system</keyword>
<dbReference type="InterPro" id="IPR035965">
    <property type="entry name" value="PAS-like_dom_sf"/>
</dbReference>
<sequence length="905" mass="101554">MAKENPQASMPALKHNLIVTLLIFLSGIMMTRLAHPLGTSLIIHVPHGIALGAYLLYSYRVTPGIFLGTIALFFWSGQTLFVDFNQVEMIGFSALLALGSFLQVWVGSTLVQKWLEKDTPLNGISEVLIFVFGVAGLSTQIFPFWSLILFNLSGQFPGSGMGTYWLTSWLSNLLAVVHITPFFLVFQKKNHIPLAPKAVREAVLLALVLYSVSQVVYGPWLEQNDYPLVYLLFPVLVWAALRFHQHGAILAILYTALIAIWGTAEGRGPMGPKPAETAVILLQLYLFVLAAMSLVLGATIATSYQHQNESEKFGVLLNRAINEIYVIELESMKYVFVNQGACKRLGYTMEEILQMKPLDFTQGITRQELNQLIDRLLEDPDRMERVEAIHKCRNGSTYPIEAYVNIATFGNKKYLTAIATDMTDKRLAQDAIVNARIRAEEANQAKSMFISNMSHEIRTPMNAILGYVQILERDDTLSTDQKKRVDGIQKAGNHLLGLINDILDFSKIEAGKMELNVAQFSLSGLIGDLQVIFHNRCERNHLTLKVDYNFSGQRRWVEGDQGKLRQILINLLENAVKFTDQGKVFFRVTEEKKDQYLFEVVDTGCGIPLEKQEAVFDYFIQNQNGQEKGGTGLGLSISRRQVELMGGELKLESYPGWGSRFYFSIKLPSTQERPLEDLRDYDRVVALAADQSVRALIVDDNQSNIEVMQEMLTDIGIECQAVVSGWDAIDSALAWKPDIIFMDYRMPGLNGLDTAKMVQNNLDQEATKIVMVTASSYRHEKERFLREGVQGFIAKPFLRGEVFKTLHDLLGIEFVYRTNTEGQPESAPNTIKHPAQLALPAPLLSQLKKLARLGIMSQFEEVLQDVETLGPEGADLAGLLRERAENFDKNGILKLLETCTLQHPS</sequence>
<evidence type="ECO:0000259" key="14">
    <source>
        <dbReference type="PROSITE" id="PS50112"/>
    </source>
</evidence>
<comment type="catalytic activity">
    <reaction evidence="1">
        <text>ATP + protein L-histidine = ADP + protein N-phospho-L-histidine.</text>
        <dbReference type="EC" id="2.7.13.3"/>
    </reaction>
</comment>
<dbReference type="InterPro" id="IPR001789">
    <property type="entry name" value="Sig_transdc_resp-reg_receiver"/>
</dbReference>
<dbReference type="PANTHER" id="PTHR45339:SF1">
    <property type="entry name" value="HYBRID SIGNAL TRANSDUCTION HISTIDINE KINASE J"/>
    <property type="match status" value="1"/>
</dbReference>
<dbReference type="InterPro" id="IPR004358">
    <property type="entry name" value="Sig_transdc_His_kin-like_C"/>
</dbReference>
<dbReference type="InterPro" id="IPR003594">
    <property type="entry name" value="HATPase_dom"/>
</dbReference>
<dbReference type="Gene3D" id="3.40.50.2300">
    <property type="match status" value="1"/>
</dbReference>
<dbReference type="Pfam" id="PF02518">
    <property type="entry name" value="HATPase_c"/>
    <property type="match status" value="1"/>
</dbReference>
<evidence type="ECO:0000256" key="5">
    <source>
        <dbReference type="ARBA" id="ARBA00022553"/>
    </source>
</evidence>
<dbReference type="AlphaFoldDB" id="M1YV43"/>
<feature type="domain" description="Response regulatory" evidence="13">
    <location>
        <begin position="694"/>
        <end position="810"/>
    </location>
</feature>
<dbReference type="PROSITE" id="PS50109">
    <property type="entry name" value="HIS_KIN"/>
    <property type="match status" value="1"/>
</dbReference>
<dbReference type="SMART" id="SM00387">
    <property type="entry name" value="HATPase_c"/>
    <property type="match status" value="1"/>
</dbReference>
<evidence type="ECO:0000259" key="12">
    <source>
        <dbReference type="PROSITE" id="PS50109"/>
    </source>
</evidence>
<feature type="transmembrane region" description="Helical" evidence="11">
    <location>
        <begin position="198"/>
        <end position="220"/>
    </location>
</feature>
<dbReference type="EC" id="2.7.13.3" evidence="3"/>
<dbReference type="SUPFAM" id="SSF55874">
    <property type="entry name" value="ATPase domain of HSP90 chaperone/DNA topoisomerase II/histidine kinase"/>
    <property type="match status" value="1"/>
</dbReference>
<keyword evidence="6 11" id="KW-0812">Transmembrane</keyword>
<feature type="domain" description="Histidine kinase" evidence="12">
    <location>
        <begin position="452"/>
        <end position="669"/>
    </location>
</feature>
<dbReference type="InterPro" id="IPR011006">
    <property type="entry name" value="CheY-like_superfamily"/>
</dbReference>
<feature type="transmembrane region" description="Helical" evidence="11">
    <location>
        <begin position="12"/>
        <end position="31"/>
    </location>
</feature>
<dbReference type="CDD" id="cd16922">
    <property type="entry name" value="HATPase_EvgS-ArcB-TorS-like"/>
    <property type="match status" value="1"/>
</dbReference>
<dbReference type="FunFam" id="3.30.565.10:FF:000010">
    <property type="entry name" value="Sensor histidine kinase RcsC"/>
    <property type="match status" value="1"/>
</dbReference>
<dbReference type="InterPro" id="IPR036890">
    <property type="entry name" value="HATPase_C_sf"/>
</dbReference>
<dbReference type="CDD" id="cd17546">
    <property type="entry name" value="REC_hyHK_CKI1_RcsC-like"/>
    <property type="match status" value="1"/>
</dbReference>
<dbReference type="SMART" id="SM00388">
    <property type="entry name" value="HisKA"/>
    <property type="match status" value="1"/>
</dbReference>
<organism evidence="15 16">
    <name type="scientific">Nitrospina gracilis (strain 3/211)</name>
    <dbReference type="NCBI Taxonomy" id="1266370"/>
    <lineage>
        <taxon>Bacteria</taxon>
        <taxon>Pseudomonadati</taxon>
        <taxon>Nitrospinota/Tectimicrobiota group</taxon>
        <taxon>Nitrospinota</taxon>
        <taxon>Nitrospinia</taxon>
        <taxon>Nitrospinales</taxon>
        <taxon>Nitrospinaceae</taxon>
        <taxon>Nitrospina</taxon>
    </lineage>
</organism>
<evidence type="ECO:0000313" key="16">
    <source>
        <dbReference type="Proteomes" id="UP000011704"/>
    </source>
</evidence>
<keyword evidence="4" id="KW-1003">Cell membrane</keyword>
<evidence type="ECO:0000256" key="6">
    <source>
        <dbReference type="ARBA" id="ARBA00022692"/>
    </source>
</evidence>
<evidence type="ECO:0000256" key="8">
    <source>
        <dbReference type="ARBA" id="ARBA00023012"/>
    </source>
</evidence>
<dbReference type="CDD" id="cd00082">
    <property type="entry name" value="HisKA"/>
    <property type="match status" value="1"/>
</dbReference>
<accession>M1YV43</accession>
<gene>
    <name evidence="15" type="ORF">NITGR_1050032</name>
</gene>
<feature type="domain" description="PAS" evidence="14">
    <location>
        <begin position="309"/>
        <end position="380"/>
    </location>
</feature>
<dbReference type="Gene3D" id="3.30.565.10">
    <property type="entry name" value="Histidine kinase-like ATPase, C-terminal domain"/>
    <property type="match status" value="1"/>
</dbReference>
<evidence type="ECO:0000256" key="9">
    <source>
        <dbReference type="ARBA" id="ARBA00023136"/>
    </source>
</evidence>
<dbReference type="Pfam" id="PF13426">
    <property type="entry name" value="PAS_9"/>
    <property type="match status" value="1"/>
</dbReference>
<dbReference type="PROSITE" id="PS50112">
    <property type="entry name" value="PAS"/>
    <property type="match status" value="1"/>
</dbReference>
<dbReference type="InterPro" id="IPR007895">
    <property type="entry name" value="MASE1"/>
</dbReference>
<reference evidence="15 16" key="1">
    <citation type="journal article" date="2013" name="Front. Microbiol.">
        <title>The genome of Nitrospina gracilis illuminates the metabolism and evolution of the major marine nitrite oxidizer.</title>
        <authorList>
            <person name="Luecker S."/>
            <person name="Nowka B."/>
            <person name="Rattei T."/>
            <person name="Spieck E."/>
            <person name="and Daims H."/>
        </authorList>
    </citation>
    <scope>NUCLEOTIDE SEQUENCE [LARGE SCALE GENOMIC DNA]</scope>
    <source>
        <strain evidence="15 16">3/211</strain>
    </source>
</reference>
<dbReference type="SUPFAM" id="SSF55785">
    <property type="entry name" value="PYP-like sensor domain (PAS domain)"/>
    <property type="match status" value="1"/>
</dbReference>
<protein>
    <recommendedName>
        <fullName evidence="3">histidine kinase</fullName>
        <ecNumber evidence="3">2.7.13.3</ecNumber>
    </recommendedName>
</protein>
<dbReference type="FunCoup" id="M1YV43">
    <property type="interactions" value="168"/>
</dbReference>
<feature type="transmembrane region" description="Helical" evidence="11">
    <location>
        <begin position="37"/>
        <end position="57"/>
    </location>
</feature>
<feature type="transmembrane region" description="Helical" evidence="11">
    <location>
        <begin position="127"/>
        <end position="152"/>
    </location>
</feature>
<evidence type="ECO:0000256" key="2">
    <source>
        <dbReference type="ARBA" id="ARBA00004651"/>
    </source>
</evidence>
<dbReference type="InterPro" id="IPR000014">
    <property type="entry name" value="PAS"/>
</dbReference>
<dbReference type="GO" id="GO:0000155">
    <property type="term" value="F:phosphorelay sensor kinase activity"/>
    <property type="evidence" value="ECO:0007669"/>
    <property type="project" value="InterPro"/>
</dbReference>
<dbReference type="InterPro" id="IPR003661">
    <property type="entry name" value="HisK_dim/P_dom"/>
</dbReference>
<evidence type="ECO:0000256" key="11">
    <source>
        <dbReference type="SAM" id="Phobius"/>
    </source>
</evidence>
<dbReference type="SMART" id="SM00448">
    <property type="entry name" value="REC"/>
    <property type="match status" value="1"/>
</dbReference>
<keyword evidence="16" id="KW-1185">Reference proteome</keyword>
<dbReference type="SUPFAM" id="SSF47384">
    <property type="entry name" value="Homodimeric domain of signal transducing histidine kinase"/>
    <property type="match status" value="1"/>
</dbReference>
<proteinExistence type="predicted"/>
<keyword evidence="5 10" id="KW-0597">Phosphoprotein</keyword>
<dbReference type="Pfam" id="PF00512">
    <property type="entry name" value="HisKA"/>
    <property type="match status" value="1"/>
</dbReference>
<dbReference type="PRINTS" id="PR00344">
    <property type="entry name" value="BCTRLSENSOR"/>
</dbReference>
<dbReference type="EMBL" id="CAQJ01000008">
    <property type="protein sequence ID" value="CCQ89469.1"/>
    <property type="molecule type" value="Genomic_DNA"/>
</dbReference>
<keyword evidence="15" id="KW-0418">Kinase</keyword>
<dbReference type="Pfam" id="PF00072">
    <property type="entry name" value="Response_reg"/>
    <property type="match status" value="1"/>
</dbReference>
<dbReference type="PROSITE" id="PS50110">
    <property type="entry name" value="RESPONSE_REGULATORY"/>
    <property type="match status" value="1"/>
</dbReference>
<keyword evidence="9 11" id="KW-0472">Membrane</keyword>
<evidence type="ECO:0000313" key="15">
    <source>
        <dbReference type="EMBL" id="CCQ89469.1"/>
    </source>
</evidence>
<dbReference type="InParanoid" id="M1YV43"/>
<feature type="transmembrane region" description="Helical" evidence="11">
    <location>
        <begin position="284"/>
        <end position="304"/>
    </location>
</feature>